<dbReference type="OrthoDB" id="198885at2759"/>
<evidence type="ECO:0000313" key="8">
    <source>
        <dbReference type="Proteomes" id="UP000054544"/>
    </source>
</evidence>
<dbReference type="SUPFAM" id="SSF53613">
    <property type="entry name" value="Ribokinase-like"/>
    <property type="match status" value="1"/>
</dbReference>
<evidence type="ECO:0000259" key="6">
    <source>
        <dbReference type="Pfam" id="PF00294"/>
    </source>
</evidence>
<evidence type="ECO:0000256" key="1">
    <source>
        <dbReference type="ARBA" id="ARBA00022723"/>
    </source>
</evidence>
<evidence type="ECO:0000256" key="2">
    <source>
        <dbReference type="ARBA" id="ARBA00022801"/>
    </source>
</evidence>
<dbReference type="InterPro" id="IPR022830">
    <property type="entry name" value="Indigdn_synthA-like"/>
</dbReference>
<dbReference type="Gene3D" id="3.40.1190.20">
    <property type="match status" value="1"/>
</dbReference>
<keyword evidence="8" id="KW-1185">Reference proteome</keyword>
<dbReference type="GO" id="GO:0016798">
    <property type="term" value="F:hydrolase activity, acting on glycosyl bonds"/>
    <property type="evidence" value="ECO:0007669"/>
    <property type="project" value="UniProtKB-KW"/>
</dbReference>
<dbReference type="InterPro" id="IPR007342">
    <property type="entry name" value="PsuG"/>
</dbReference>
<feature type="domain" description="Carbohydrate kinase PfkB" evidence="6">
    <location>
        <begin position="732"/>
        <end position="787"/>
    </location>
</feature>
<keyword evidence="4" id="KW-0456">Lyase</keyword>
<dbReference type="PANTHER" id="PTHR42909:SF1">
    <property type="entry name" value="CARBOHYDRATE KINASE PFKB DOMAIN-CONTAINING PROTEIN"/>
    <property type="match status" value="1"/>
</dbReference>
<evidence type="ECO:0000256" key="3">
    <source>
        <dbReference type="ARBA" id="ARBA00023211"/>
    </source>
</evidence>
<dbReference type="InterPro" id="IPR011611">
    <property type="entry name" value="PfkB_dom"/>
</dbReference>
<dbReference type="EMBL" id="KE384732">
    <property type="protein sequence ID" value="KJK79040.1"/>
    <property type="molecule type" value="Genomic_DNA"/>
</dbReference>
<keyword evidence="1" id="KW-0479">Metal-binding</keyword>
<gene>
    <name evidence="7" type="ORF">H634G_05855</name>
</gene>
<dbReference type="AlphaFoldDB" id="A0A0D9P2L5"/>
<proteinExistence type="predicted"/>
<sequence length="804" mass="85591">MASTLMRAIRPSPTLCKHGLHHASRFHLSKFVCFQFTRSWGRNGASESSGCRGFASNNSSKGSPALGDWLCVSDEVADAVAKNKPLVALESTIYTHGALSKDLPLEHEDLVRSLGGIPAIIAIVDGVPTVGVSGKEMMRIVERGNAAKVSRRDISYLVGMGIAGRRMHGGTTISGTMLLARLAGIRVFGTGGLGGVHRGGQNSMDISADLTELGRTRVAVISSGCKGFLDIPRTLEYLETQGCAVSTFADGREGKIDFPAFWARDSGAKSPSVVNTEKEAASMILAQERLGIESGLLFANPIPEKFAVPSDEIHAAIEQAVSEANEKGFTGSANTPYILQRLRELCGERVVSANKNLAAANITRATNISVELSRLLANEPRPATSSKNTFMPPQSPVFLKAQDAANSKTDVLIAGGVAVDLSCDFTGSKSGDASPQAHTSNPASITQSIGGVGHNVALAAHLASSKTKVGFCSMVADDIAGSTVISSLHQSGLDTAHVKMLQSTEHAGSRTAQYVAINDANRNLVMAMADMGIFTQYSFPEEWRSTVKATSPRWLVVDGNWSASSIREWVSIGKHHNAKVAFEPVSVAKSKSLFTNQRGIPKLDIFPHASVDMASPNTYELAGMYEVAKENGYLDSQDWFKVIDAFGMTGARDRFVRLTSADLTDAGVPVQCVNLLPYIPTLLTKLGPNGVLLTSILGRDDPRLRDRDAEEYILARASPNHPTVGGIYMRLFPPAEKVENVVSVNGAGDTFLGVLVSGLAQGGSVEKLIDVAQKGAVLTLKSTQSVSPKLRTLEDILTKAVSFR</sequence>
<dbReference type="GO" id="GO:0046872">
    <property type="term" value="F:metal ion binding"/>
    <property type="evidence" value="ECO:0007669"/>
    <property type="project" value="UniProtKB-KW"/>
</dbReference>
<evidence type="ECO:0000256" key="4">
    <source>
        <dbReference type="ARBA" id="ARBA00023239"/>
    </source>
</evidence>
<dbReference type="Proteomes" id="UP000054544">
    <property type="component" value="Unassembled WGS sequence"/>
</dbReference>
<dbReference type="STRING" id="1291518.A0A0D9P2L5"/>
<name>A0A0D9P2L5_METAN</name>
<dbReference type="GO" id="GO:0005737">
    <property type="term" value="C:cytoplasm"/>
    <property type="evidence" value="ECO:0007669"/>
    <property type="project" value="TreeGrafter"/>
</dbReference>
<dbReference type="InterPro" id="IPR029056">
    <property type="entry name" value="Ribokinase-like"/>
</dbReference>
<keyword evidence="2" id="KW-0378">Hydrolase</keyword>
<feature type="domain" description="Carbohydrate kinase PfkB" evidence="6">
    <location>
        <begin position="432"/>
        <end position="628"/>
    </location>
</feature>
<dbReference type="SUPFAM" id="SSF110581">
    <property type="entry name" value="Indigoidine synthase A-like"/>
    <property type="match status" value="1"/>
</dbReference>
<dbReference type="PANTHER" id="PTHR42909">
    <property type="entry name" value="ZGC:136858"/>
    <property type="match status" value="1"/>
</dbReference>
<dbReference type="GO" id="GO:0004730">
    <property type="term" value="F:pseudouridylate synthase activity"/>
    <property type="evidence" value="ECO:0007669"/>
    <property type="project" value="InterPro"/>
</dbReference>
<evidence type="ECO:0000313" key="7">
    <source>
        <dbReference type="EMBL" id="KJK79040.1"/>
    </source>
</evidence>
<evidence type="ECO:0000256" key="5">
    <source>
        <dbReference type="ARBA" id="ARBA00023295"/>
    </source>
</evidence>
<organism evidence="7 8">
    <name type="scientific">Metarhizium anisopliae BRIP 53293</name>
    <dbReference type="NCBI Taxonomy" id="1291518"/>
    <lineage>
        <taxon>Eukaryota</taxon>
        <taxon>Fungi</taxon>
        <taxon>Dikarya</taxon>
        <taxon>Ascomycota</taxon>
        <taxon>Pezizomycotina</taxon>
        <taxon>Sordariomycetes</taxon>
        <taxon>Hypocreomycetidae</taxon>
        <taxon>Hypocreales</taxon>
        <taxon>Clavicipitaceae</taxon>
        <taxon>Metarhizium</taxon>
    </lineage>
</organism>
<dbReference type="CDD" id="cd01941">
    <property type="entry name" value="YeiC_kinase_like"/>
    <property type="match status" value="1"/>
</dbReference>
<dbReference type="Pfam" id="PF00294">
    <property type="entry name" value="PfkB"/>
    <property type="match status" value="2"/>
</dbReference>
<reference evidence="8" key="1">
    <citation type="journal article" date="2014" name="BMC Genomics">
        <title>The genome sequence of the biocontrol fungus Metarhizium anisopliae and comparative genomics of Metarhizium species.</title>
        <authorList>
            <person name="Pattemore J.A."/>
            <person name="Hane J.K."/>
            <person name="Williams A.H."/>
            <person name="Wilson B.A."/>
            <person name="Stodart B.J."/>
            <person name="Ash G.J."/>
        </authorList>
    </citation>
    <scope>NUCLEOTIDE SEQUENCE [LARGE SCALE GENOMIC DNA]</scope>
    <source>
        <strain evidence="8">BRIP 53293</strain>
    </source>
</reference>
<dbReference type="Gene3D" id="3.40.1790.10">
    <property type="entry name" value="Indigoidine synthase domain"/>
    <property type="match status" value="1"/>
</dbReference>
<dbReference type="Pfam" id="PF04227">
    <property type="entry name" value="Indigoidine_A"/>
    <property type="match status" value="1"/>
</dbReference>
<keyword evidence="5" id="KW-0326">Glycosidase</keyword>
<protein>
    <submittedName>
        <fullName evidence="7">Pseudouridine-metabolizing bifunctional protein</fullName>
    </submittedName>
</protein>
<keyword evidence="3" id="KW-0464">Manganese</keyword>
<accession>A0A0D9P2L5</accession>